<dbReference type="GO" id="GO:0016787">
    <property type="term" value="F:hydrolase activity"/>
    <property type="evidence" value="ECO:0007669"/>
    <property type="project" value="UniProtKB-KW"/>
</dbReference>
<reference evidence="10 11" key="1">
    <citation type="submission" date="2019-02" db="EMBL/GenBank/DDBJ databases">
        <title>Opniocepnalus argus genome.</title>
        <authorList>
            <person name="Zhou C."/>
            <person name="Xiao S."/>
        </authorList>
    </citation>
    <scope>NUCLEOTIDE SEQUENCE [LARGE SCALE GENOMIC DNA]</scope>
    <source>
        <strain evidence="10">OARG1902GOOAL</strain>
        <tissue evidence="10">Muscle</tissue>
    </source>
</reference>
<name>A0A6G1PE14_CHAAH</name>
<keyword evidence="6 8" id="KW-0378">Hydrolase</keyword>
<dbReference type="SMART" id="SM00092">
    <property type="entry name" value="RNAse_Pc"/>
    <property type="match status" value="1"/>
</dbReference>
<dbReference type="GO" id="GO:0004540">
    <property type="term" value="F:RNA nuclease activity"/>
    <property type="evidence" value="ECO:0007669"/>
    <property type="project" value="TreeGrafter"/>
</dbReference>
<reference evidence="11" key="2">
    <citation type="submission" date="2019-02" db="EMBL/GenBank/DDBJ databases">
        <title>Opniocepnalus argus Var Kimnra genome.</title>
        <authorList>
            <person name="Zhou C."/>
            <person name="Xiao S."/>
        </authorList>
    </citation>
    <scope>NUCLEOTIDE SEQUENCE [LARGE SCALE GENOMIC DNA]</scope>
</reference>
<dbReference type="PROSITE" id="PS00127">
    <property type="entry name" value="RNASE_PANCREATIC"/>
    <property type="match status" value="1"/>
</dbReference>
<feature type="signal peptide" evidence="8">
    <location>
        <begin position="1"/>
        <end position="17"/>
    </location>
</feature>
<accession>A0A6G1PE14</accession>
<dbReference type="GO" id="GO:0050829">
    <property type="term" value="P:defense response to Gram-negative bacterium"/>
    <property type="evidence" value="ECO:0007669"/>
    <property type="project" value="TreeGrafter"/>
</dbReference>
<keyword evidence="3" id="KW-0964">Secreted</keyword>
<dbReference type="GO" id="GO:0050830">
    <property type="term" value="P:defense response to Gram-positive bacterium"/>
    <property type="evidence" value="ECO:0007669"/>
    <property type="project" value="TreeGrafter"/>
</dbReference>
<evidence type="ECO:0000256" key="2">
    <source>
        <dbReference type="ARBA" id="ARBA00005600"/>
    </source>
</evidence>
<keyword evidence="4 8" id="KW-0540">Nuclease</keyword>
<keyword evidence="10" id="KW-0430">Lectin</keyword>
<sequence>MRMQFACLLLMLLSVSAVNWLSFTDKHIIQDQQNGDCKIRMKHINRVYKTCKDINTFIVDFTGTVNNLCLGKYTGIVTSSLPYDLMICKGGGTFPNCRYNKQTFPAYIQIRCNNYQPEHYVGHSRRPGF</sequence>
<keyword evidence="7" id="KW-1015">Disulfide bond</keyword>
<gene>
    <name evidence="10" type="ORF">EXN66_Car004177</name>
</gene>
<dbReference type="GO" id="GO:0003676">
    <property type="term" value="F:nucleic acid binding"/>
    <property type="evidence" value="ECO:0007669"/>
    <property type="project" value="InterPro"/>
</dbReference>
<dbReference type="GO" id="GO:0004519">
    <property type="term" value="F:endonuclease activity"/>
    <property type="evidence" value="ECO:0007669"/>
    <property type="project" value="UniProtKB-KW"/>
</dbReference>
<feature type="domain" description="Ribonuclease A-domain" evidence="9">
    <location>
        <begin position="16"/>
        <end position="124"/>
    </location>
</feature>
<evidence type="ECO:0000256" key="5">
    <source>
        <dbReference type="ARBA" id="ARBA00022759"/>
    </source>
</evidence>
<keyword evidence="11" id="KW-1185">Reference proteome</keyword>
<feature type="chain" id="PRO_5026374257" evidence="8">
    <location>
        <begin position="18"/>
        <end position="129"/>
    </location>
</feature>
<dbReference type="AlphaFoldDB" id="A0A6G1PE14"/>
<comment type="similarity">
    <text evidence="2 8">Belongs to the pancreatic ribonuclease family.</text>
</comment>
<protein>
    <submittedName>
        <fullName evidence="10">Sialic acid-binding lectin</fullName>
    </submittedName>
</protein>
<evidence type="ECO:0000256" key="1">
    <source>
        <dbReference type="ARBA" id="ARBA00004613"/>
    </source>
</evidence>
<dbReference type="SUPFAM" id="SSF54076">
    <property type="entry name" value="RNase A-like"/>
    <property type="match status" value="1"/>
</dbReference>
<dbReference type="GO" id="GO:0001525">
    <property type="term" value="P:angiogenesis"/>
    <property type="evidence" value="ECO:0007669"/>
    <property type="project" value="TreeGrafter"/>
</dbReference>
<dbReference type="InterPro" id="IPR023411">
    <property type="entry name" value="RNaseA_AS"/>
</dbReference>
<evidence type="ECO:0000256" key="3">
    <source>
        <dbReference type="ARBA" id="ARBA00022525"/>
    </source>
</evidence>
<dbReference type="InterPro" id="IPR036816">
    <property type="entry name" value="RNaseA-like_dom_sf"/>
</dbReference>
<dbReference type="EMBL" id="CM015715">
    <property type="protein sequence ID" value="KAF3688505.1"/>
    <property type="molecule type" value="Genomic_DNA"/>
</dbReference>
<keyword evidence="5 8" id="KW-0255">Endonuclease</keyword>
<evidence type="ECO:0000256" key="8">
    <source>
        <dbReference type="RuleBase" id="RU000651"/>
    </source>
</evidence>
<comment type="subcellular location">
    <subcellularLocation>
        <location evidence="1">Secreted</location>
    </subcellularLocation>
</comment>
<proteinExistence type="inferred from homology"/>
<evidence type="ECO:0000256" key="4">
    <source>
        <dbReference type="ARBA" id="ARBA00022722"/>
    </source>
</evidence>
<organism evidence="10 11">
    <name type="scientific">Channa argus</name>
    <name type="common">Northern snakehead</name>
    <name type="synonym">Ophicephalus argus</name>
    <dbReference type="NCBI Taxonomy" id="215402"/>
    <lineage>
        <taxon>Eukaryota</taxon>
        <taxon>Metazoa</taxon>
        <taxon>Chordata</taxon>
        <taxon>Craniata</taxon>
        <taxon>Vertebrata</taxon>
        <taxon>Euteleostomi</taxon>
        <taxon>Actinopterygii</taxon>
        <taxon>Neopterygii</taxon>
        <taxon>Teleostei</taxon>
        <taxon>Neoteleostei</taxon>
        <taxon>Acanthomorphata</taxon>
        <taxon>Anabantaria</taxon>
        <taxon>Anabantiformes</taxon>
        <taxon>Channoidei</taxon>
        <taxon>Channidae</taxon>
        <taxon>Channa</taxon>
    </lineage>
</organism>
<dbReference type="GO" id="GO:0030246">
    <property type="term" value="F:carbohydrate binding"/>
    <property type="evidence" value="ECO:0007669"/>
    <property type="project" value="UniProtKB-KW"/>
</dbReference>
<dbReference type="Pfam" id="PF00074">
    <property type="entry name" value="RnaseA"/>
    <property type="match status" value="1"/>
</dbReference>
<dbReference type="PANTHER" id="PTHR11437">
    <property type="entry name" value="RIBONUCLEASE"/>
    <property type="match status" value="1"/>
</dbReference>
<dbReference type="InterPro" id="IPR001427">
    <property type="entry name" value="RNaseA"/>
</dbReference>
<dbReference type="PANTHER" id="PTHR11437:SF10">
    <property type="entry name" value="ANGIOGENIN-RELATED"/>
    <property type="match status" value="1"/>
</dbReference>
<evidence type="ECO:0000256" key="7">
    <source>
        <dbReference type="ARBA" id="ARBA00023157"/>
    </source>
</evidence>
<evidence type="ECO:0000259" key="9">
    <source>
        <dbReference type="SMART" id="SM00092"/>
    </source>
</evidence>
<dbReference type="Proteomes" id="UP000503349">
    <property type="component" value="Chromosome 4"/>
</dbReference>
<dbReference type="GO" id="GO:0005576">
    <property type="term" value="C:extracellular region"/>
    <property type="evidence" value="ECO:0007669"/>
    <property type="project" value="UniProtKB-SubCell"/>
</dbReference>
<evidence type="ECO:0000313" key="10">
    <source>
        <dbReference type="EMBL" id="KAF3688505.1"/>
    </source>
</evidence>
<keyword evidence="8" id="KW-0732">Signal</keyword>
<evidence type="ECO:0000256" key="6">
    <source>
        <dbReference type="ARBA" id="ARBA00022801"/>
    </source>
</evidence>
<dbReference type="InterPro" id="IPR023412">
    <property type="entry name" value="RNaseA_domain"/>
</dbReference>
<evidence type="ECO:0000313" key="11">
    <source>
        <dbReference type="Proteomes" id="UP000503349"/>
    </source>
</evidence>
<dbReference type="Gene3D" id="3.10.130.10">
    <property type="entry name" value="Ribonuclease A-like domain"/>
    <property type="match status" value="1"/>
</dbReference>